<accession>A0A679JKV8</accession>
<dbReference type="Pfam" id="PF11379">
    <property type="entry name" value="DUF3182"/>
    <property type="match status" value="1"/>
</dbReference>
<name>A0A679JKV8_VARPD</name>
<dbReference type="RefSeq" id="WP_339091419.1">
    <property type="nucleotide sequence ID" value="NZ_LR743507.1"/>
</dbReference>
<evidence type="ECO:0000313" key="1">
    <source>
        <dbReference type="EMBL" id="CAA2106669.1"/>
    </source>
</evidence>
<reference evidence="1" key="1">
    <citation type="submission" date="2019-12" db="EMBL/GenBank/DDBJ databases">
        <authorList>
            <person name="Cremers G."/>
        </authorList>
    </citation>
    <scope>NUCLEOTIDE SEQUENCE</scope>
    <source>
        <strain evidence="1">Vvax</strain>
    </source>
</reference>
<dbReference type="SUPFAM" id="SSF56059">
    <property type="entry name" value="Glutathione synthetase ATP-binding domain-like"/>
    <property type="match status" value="1"/>
</dbReference>
<proteinExistence type="predicted"/>
<evidence type="ECO:0008006" key="2">
    <source>
        <dbReference type="Google" id="ProtNLM"/>
    </source>
</evidence>
<dbReference type="EMBL" id="LR743507">
    <property type="protein sequence ID" value="CAA2106669.1"/>
    <property type="molecule type" value="Genomic_DNA"/>
</dbReference>
<protein>
    <recommendedName>
        <fullName evidence="2">Biotin carboxylase</fullName>
    </recommendedName>
</protein>
<dbReference type="InterPro" id="IPR021519">
    <property type="entry name" value="DUF3182"/>
</dbReference>
<organism evidence="1">
    <name type="scientific">Variovorax paradoxus</name>
    <dbReference type="NCBI Taxonomy" id="34073"/>
    <lineage>
        <taxon>Bacteria</taxon>
        <taxon>Pseudomonadati</taxon>
        <taxon>Pseudomonadota</taxon>
        <taxon>Betaproteobacteria</taxon>
        <taxon>Burkholderiales</taxon>
        <taxon>Comamonadaceae</taxon>
        <taxon>Variovorax</taxon>
    </lineage>
</organism>
<dbReference type="AlphaFoldDB" id="A0A679JKV8"/>
<gene>
    <name evidence="1" type="ORF">VVAX_03854</name>
</gene>
<sequence>MESLVTIDGQVRRVVMPGVPGTAPPDAAVRDDIRPHGSTVTWSADPSAYCSDHERATRRNFAERLAALKGFDFAGEHDPAGIYMRPLYVVPSDTLPSTDVAQSLGISSLHDLFGGVVPRPFVATKAITHGVAGPSAARPEGWDPSFAARVPQAVLQGFSAFSRDDARRAGRTLLEAGPVRVKQVRATGGRGQRVAADAAALDACLEGMDAAELAAHGVVLEENLDRPLTFSVGQVTVGPTTLSYHGSQRLTRDNAGIEVYGGSDLTLVRGGFDVLLADSGLAPGLRLAIDQAMRYHQAVIDCYPGFFASRINYDVAQGMGAGGIWRSGVLEQSWRLGGASGAELAALEHFRADPACWRVQASTHEEYGEGVLAPPGAIVHYQGIDSRVGPLTKYALLTPHANAT</sequence>